<reference evidence="2 3" key="1">
    <citation type="journal article" date="2013" name="Nat. Commun.">
        <title>Genome analysis reveals insights into physiology and longevity of the Brandt's bat Myotis brandtii.</title>
        <authorList>
            <person name="Seim I."/>
            <person name="Fang X."/>
            <person name="Xiong Z."/>
            <person name="Lobanov A.V."/>
            <person name="Huang Z."/>
            <person name="Ma S."/>
            <person name="Feng Y."/>
            <person name="Turanov A.A."/>
            <person name="Zhu Y."/>
            <person name="Lenz T.L."/>
            <person name="Gerashchenko M.V."/>
            <person name="Fan D."/>
            <person name="Hee Yim S."/>
            <person name="Yao X."/>
            <person name="Jordan D."/>
            <person name="Xiong Y."/>
            <person name="Ma Y."/>
            <person name="Lyapunov A.N."/>
            <person name="Chen G."/>
            <person name="Kulakova O.I."/>
            <person name="Sun Y."/>
            <person name="Lee S.G."/>
            <person name="Bronson R.T."/>
            <person name="Moskalev A.A."/>
            <person name="Sunyaev S.R."/>
            <person name="Zhang G."/>
            <person name="Krogh A."/>
            <person name="Wang J."/>
            <person name="Gladyshev V.N."/>
        </authorList>
    </citation>
    <scope>NUCLEOTIDE SEQUENCE [LARGE SCALE GENOMIC DNA]</scope>
</reference>
<keyword evidence="1" id="KW-0812">Transmembrane</keyword>
<evidence type="ECO:0000313" key="3">
    <source>
        <dbReference type="Proteomes" id="UP000052978"/>
    </source>
</evidence>
<feature type="transmembrane region" description="Helical" evidence="1">
    <location>
        <begin position="21"/>
        <end position="40"/>
    </location>
</feature>
<keyword evidence="1" id="KW-0472">Membrane</keyword>
<keyword evidence="3" id="KW-1185">Reference proteome</keyword>
<protein>
    <submittedName>
        <fullName evidence="2">Uncharacterized protein</fullName>
    </submittedName>
</protein>
<evidence type="ECO:0000313" key="2">
    <source>
        <dbReference type="EMBL" id="EPQ10810.1"/>
    </source>
</evidence>
<dbReference type="EMBL" id="KE163085">
    <property type="protein sequence ID" value="EPQ10810.1"/>
    <property type="molecule type" value="Genomic_DNA"/>
</dbReference>
<name>S7N426_MYOBR</name>
<dbReference type="AlphaFoldDB" id="S7N426"/>
<proteinExistence type="predicted"/>
<sequence>MQRRPSEAVLGIARGSQKARVGALLTQVLAVVTAASRLLLMCSHRQFFLSPCDSRFFQGETIPALQDRSNLI</sequence>
<accession>S7N426</accession>
<gene>
    <name evidence="2" type="ORF">D623_10009606</name>
</gene>
<dbReference type="Proteomes" id="UP000052978">
    <property type="component" value="Unassembled WGS sequence"/>
</dbReference>
<evidence type="ECO:0000256" key="1">
    <source>
        <dbReference type="SAM" id="Phobius"/>
    </source>
</evidence>
<keyword evidence="1" id="KW-1133">Transmembrane helix</keyword>
<organism evidence="2 3">
    <name type="scientific">Myotis brandtii</name>
    <name type="common">Brandt's bat</name>
    <dbReference type="NCBI Taxonomy" id="109478"/>
    <lineage>
        <taxon>Eukaryota</taxon>
        <taxon>Metazoa</taxon>
        <taxon>Chordata</taxon>
        <taxon>Craniata</taxon>
        <taxon>Vertebrata</taxon>
        <taxon>Euteleostomi</taxon>
        <taxon>Mammalia</taxon>
        <taxon>Eutheria</taxon>
        <taxon>Laurasiatheria</taxon>
        <taxon>Chiroptera</taxon>
        <taxon>Yangochiroptera</taxon>
        <taxon>Vespertilionidae</taxon>
        <taxon>Myotis</taxon>
    </lineage>
</organism>